<dbReference type="PROSITE" id="PS50405">
    <property type="entry name" value="GST_CTER"/>
    <property type="match status" value="1"/>
</dbReference>
<dbReference type="GO" id="GO:0004364">
    <property type="term" value="F:glutathione transferase activity"/>
    <property type="evidence" value="ECO:0007669"/>
    <property type="project" value="TreeGrafter"/>
</dbReference>
<proteinExistence type="inferred from homology"/>
<dbReference type="CDD" id="cd03042">
    <property type="entry name" value="GST_N_Zeta"/>
    <property type="match status" value="1"/>
</dbReference>
<dbReference type="InterPro" id="IPR036282">
    <property type="entry name" value="Glutathione-S-Trfase_C_sf"/>
</dbReference>
<gene>
    <name evidence="5" type="primary">nagL</name>
    <name evidence="4" type="ORF">TL5118_00192</name>
    <name evidence="5" type="ORF">TL5120_01999</name>
</gene>
<dbReference type="InterPro" id="IPR034330">
    <property type="entry name" value="GST_Zeta_C"/>
</dbReference>
<dbReference type="Gene3D" id="3.40.30.10">
    <property type="entry name" value="Glutaredoxin"/>
    <property type="match status" value="1"/>
</dbReference>
<dbReference type="InterPro" id="IPR005955">
    <property type="entry name" value="GST_Zeta"/>
</dbReference>
<dbReference type="GO" id="GO:0006749">
    <property type="term" value="P:glutathione metabolic process"/>
    <property type="evidence" value="ECO:0007669"/>
    <property type="project" value="TreeGrafter"/>
</dbReference>
<dbReference type="GO" id="GO:0006559">
    <property type="term" value="P:L-phenylalanine catabolic process"/>
    <property type="evidence" value="ECO:0007669"/>
    <property type="project" value="TreeGrafter"/>
</dbReference>
<dbReference type="FunFam" id="1.20.1050.10:FF:000010">
    <property type="entry name" value="Maleylacetoacetate isomerase isoform 1"/>
    <property type="match status" value="1"/>
</dbReference>
<dbReference type="SUPFAM" id="SSF47616">
    <property type="entry name" value="GST C-terminal domain-like"/>
    <property type="match status" value="1"/>
</dbReference>
<dbReference type="Proteomes" id="UP000051887">
    <property type="component" value="Unassembled WGS sequence"/>
</dbReference>
<comment type="similarity">
    <text evidence="1">Belongs to the GST superfamily. Zeta family.</text>
</comment>
<dbReference type="Proteomes" id="UP000051086">
    <property type="component" value="Unassembled WGS sequence"/>
</dbReference>
<sequence>MQNEAIKLEEGPKFYGYFRSSSSYRCRIAFNLKGLDYTFEPVHLKNGAQKEAAFAALNPQQLLPVLVTPEGTVLRQSLAILEWLDERHPDVPLLPQDLDQRAKVRGFAQSIACEIHPLQNLRVLQHLKGPLGADEAAVMDWLHRWIGDGLTACEALLQEEGTDSRFCFGDTPGLADICLVPQVFSAERFGVDISGLHRVREVCNACADLPAFAAAHPAKQPDFEP</sequence>
<evidence type="ECO:0000259" key="3">
    <source>
        <dbReference type="PROSITE" id="PS50405"/>
    </source>
</evidence>
<dbReference type="RefSeq" id="WP_058243427.1">
    <property type="nucleotide sequence ID" value="NZ_CYSB01000005.1"/>
</dbReference>
<dbReference type="OrthoDB" id="509852at2"/>
<accession>A0A0P1FN15</accession>
<dbReference type="InterPro" id="IPR040079">
    <property type="entry name" value="Glutathione_S-Trfase"/>
</dbReference>
<dbReference type="GO" id="GO:0005737">
    <property type="term" value="C:cytoplasm"/>
    <property type="evidence" value="ECO:0007669"/>
    <property type="project" value="InterPro"/>
</dbReference>
<evidence type="ECO:0000313" key="5">
    <source>
        <dbReference type="EMBL" id="CUH72203.1"/>
    </source>
</evidence>
<dbReference type="InterPro" id="IPR036249">
    <property type="entry name" value="Thioredoxin-like_sf"/>
</dbReference>
<dbReference type="AlphaFoldDB" id="A0A0P1FN15"/>
<dbReference type="PANTHER" id="PTHR42673:SF4">
    <property type="entry name" value="MALEYLACETOACETATE ISOMERASE"/>
    <property type="match status" value="1"/>
</dbReference>
<dbReference type="GO" id="GO:0016034">
    <property type="term" value="F:maleylacetoacetate isomerase activity"/>
    <property type="evidence" value="ECO:0007669"/>
    <property type="project" value="TreeGrafter"/>
</dbReference>
<dbReference type="InterPro" id="IPR004045">
    <property type="entry name" value="Glutathione_S-Trfase_N"/>
</dbReference>
<feature type="domain" description="GST C-terminal" evidence="3">
    <location>
        <begin position="97"/>
        <end position="225"/>
    </location>
</feature>
<dbReference type="PANTHER" id="PTHR42673">
    <property type="entry name" value="MALEYLACETOACETATE ISOMERASE"/>
    <property type="match status" value="1"/>
</dbReference>
<dbReference type="EMBL" id="CYSB01000005">
    <property type="protein sequence ID" value="CUH62836.1"/>
    <property type="molecule type" value="Genomic_DNA"/>
</dbReference>
<dbReference type="EMBL" id="CYSC01000027">
    <property type="protein sequence ID" value="CUH72203.1"/>
    <property type="molecule type" value="Genomic_DNA"/>
</dbReference>
<evidence type="ECO:0000259" key="2">
    <source>
        <dbReference type="PROSITE" id="PS50404"/>
    </source>
</evidence>
<organism evidence="5 7">
    <name type="scientific">Thalassovita autumnalis</name>
    <dbReference type="NCBI Taxonomy" id="2072972"/>
    <lineage>
        <taxon>Bacteria</taxon>
        <taxon>Pseudomonadati</taxon>
        <taxon>Pseudomonadota</taxon>
        <taxon>Alphaproteobacteria</taxon>
        <taxon>Rhodobacterales</taxon>
        <taxon>Roseobacteraceae</taxon>
        <taxon>Thalassovita</taxon>
    </lineage>
</organism>
<dbReference type="EC" id="5.2.1.4" evidence="5"/>
<dbReference type="GO" id="GO:0050077">
    <property type="term" value="F:maleylpyruvate isomerase activity"/>
    <property type="evidence" value="ECO:0007669"/>
    <property type="project" value="UniProtKB-EC"/>
</dbReference>
<protein>
    <submittedName>
        <fullName evidence="5">Maleylpyruvate isomerase</fullName>
        <ecNumber evidence="5">5.2.1.4</ecNumber>
    </submittedName>
</protein>
<dbReference type="InterPro" id="IPR034333">
    <property type="entry name" value="GST_Zeta_N"/>
</dbReference>
<keyword evidence="6" id="KW-1185">Reference proteome</keyword>
<reference evidence="5 7" key="2">
    <citation type="submission" date="2015-09" db="EMBL/GenBank/DDBJ databases">
        <authorList>
            <consortium name="Swine Surveillance"/>
        </authorList>
    </citation>
    <scope>NUCLEOTIDE SEQUENCE [LARGE SCALE GENOMIC DNA]</scope>
    <source>
        <strain evidence="5 7">5120</strain>
    </source>
</reference>
<dbReference type="SFLD" id="SFLDS00019">
    <property type="entry name" value="Glutathione_Transferase_(cytos"/>
    <property type="match status" value="1"/>
</dbReference>
<reference evidence="4 6" key="1">
    <citation type="submission" date="2015-09" db="EMBL/GenBank/DDBJ databases">
        <authorList>
            <person name="Rodrigo-Torres L."/>
            <person name="Arahal D.R."/>
        </authorList>
    </citation>
    <scope>NUCLEOTIDE SEQUENCE [LARGE SCALE GENOMIC DNA]</scope>
    <source>
        <strain evidence="4 6">CECT 5118</strain>
    </source>
</reference>
<dbReference type="SUPFAM" id="SSF52833">
    <property type="entry name" value="Thioredoxin-like"/>
    <property type="match status" value="1"/>
</dbReference>
<name>A0A0P1FN15_9RHOB</name>
<evidence type="ECO:0000313" key="6">
    <source>
        <dbReference type="Proteomes" id="UP000051086"/>
    </source>
</evidence>
<evidence type="ECO:0000256" key="1">
    <source>
        <dbReference type="ARBA" id="ARBA00010007"/>
    </source>
</evidence>
<feature type="domain" description="GST N-terminal" evidence="2">
    <location>
        <begin position="10"/>
        <end position="92"/>
    </location>
</feature>
<keyword evidence="5" id="KW-0670">Pyruvate</keyword>
<dbReference type="Pfam" id="PF13409">
    <property type="entry name" value="GST_N_2"/>
    <property type="match status" value="1"/>
</dbReference>
<dbReference type="SFLD" id="SFLDG00358">
    <property type="entry name" value="Main_(cytGST)"/>
    <property type="match status" value="1"/>
</dbReference>
<dbReference type="InterPro" id="IPR010987">
    <property type="entry name" value="Glutathione-S-Trfase_C-like"/>
</dbReference>
<keyword evidence="5" id="KW-0413">Isomerase</keyword>
<evidence type="ECO:0000313" key="4">
    <source>
        <dbReference type="EMBL" id="CUH62836.1"/>
    </source>
</evidence>
<dbReference type="Gene3D" id="1.20.1050.10">
    <property type="match status" value="1"/>
</dbReference>
<dbReference type="CDD" id="cd03191">
    <property type="entry name" value="GST_C_Zeta"/>
    <property type="match status" value="1"/>
</dbReference>
<evidence type="ECO:0000313" key="7">
    <source>
        <dbReference type="Proteomes" id="UP000051887"/>
    </source>
</evidence>
<dbReference type="PROSITE" id="PS50404">
    <property type="entry name" value="GST_NTER"/>
    <property type="match status" value="1"/>
</dbReference>
<dbReference type="NCBIfam" id="TIGR01262">
    <property type="entry name" value="maiA"/>
    <property type="match status" value="1"/>
</dbReference>